<comment type="caution">
    <text evidence="1">The sequence shown here is derived from an EMBL/GenBank/DDBJ whole genome shotgun (WGS) entry which is preliminary data.</text>
</comment>
<dbReference type="EMBL" id="LVYV01000001">
    <property type="protein sequence ID" value="KZD25650.1"/>
    <property type="molecule type" value="Genomic_DNA"/>
</dbReference>
<reference evidence="1 2" key="1">
    <citation type="submission" date="2016-03" db="EMBL/GenBank/DDBJ databases">
        <title>Microsymbionts genomes from the relict species Vavilovia formosa (Stev.) Fed.</title>
        <authorList>
            <person name="Kopat V."/>
            <person name="Chirak E."/>
            <person name="Kimeklis A."/>
            <person name="Andronov E."/>
        </authorList>
    </citation>
    <scope>NUCLEOTIDE SEQUENCE [LARGE SCALE GENOMIC DNA]</scope>
    <source>
        <strain evidence="1 2">Vaf07</strain>
    </source>
</reference>
<dbReference type="Proteomes" id="UP000076574">
    <property type="component" value="Unassembled WGS sequence"/>
</dbReference>
<dbReference type="AlphaFoldDB" id="A0A164B257"/>
<protein>
    <submittedName>
        <fullName evidence="1">Uncharacterized protein</fullName>
    </submittedName>
</protein>
<dbReference type="RefSeq" id="WP_068730102.1">
    <property type="nucleotide sequence ID" value="NZ_LVYV01000001.1"/>
</dbReference>
<name>A0A164B257_9BRAD</name>
<dbReference type="OrthoDB" id="8171242at2"/>
<keyword evidence="2" id="KW-1185">Reference proteome</keyword>
<evidence type="ECO:0000313" key="2">
    <source>
        <dbReference type="Proteomes" id="UP000076574"/>
    </source>
</evidence>
<evidence type="ECO:0000313" key="1">
    <source>
        <dbReference type="EMBL" id="KZD25650.1"/>
    </source>
</evidence>
<proteinExistence type="predicted"/>
<organism evidence="1 2">
    <name type="scientific">Tardiphaga robiniae</name>
    <dbReference type="NCBI Taxonomy" id="943830"/>
    <lineage>
        <taxon>Bacteria</taxon>
        <taxon>Pseudomonadati</taxon>
        <taxon>Pseudomonadota</taxon>
        <taxon>Alphaproteobacteria</taxon>
        <taxon>Hyphomicrobiales</taxon>
        <taxon>Nitrobacteraceae</taxon>
        <taxon>Tardiphaga</taxon>
    </lineage>
</organism>
<gene>
    <name evidence="1" type="ORF">A4A58_04415</name>
</gene>
<accession>A0A164B257</accession>
<sequence>MDEPIKTFDLSPEQQNTTILIQRLLGKRIADRYVDFCRLAAGSFALRVSSPMAAHALRELESILRQTLEVPMDLVVTPSPEQTRRIEEVKKQLKAAGFSDDAVHRAANQLRPRLSHKEEIEKIVTRLGLAPDGDIARAWKSISQIHGQAHGARALHQSFAVDDDFRVNWQAPFDTAIRGLMIALQGNYAAFMRRIDQLVAVQDRGAAVTSFSKEIPGALPLLWHFFNKLETPDWLPHLAKRRLLVAPLSQADEAGDDGIYLRQWPAGRYLLRMAKSHDASTLTLVVAALRDIAASTHPDVQQMGMEILASLPPADAAPLVDLADQWLTPDARFIMAQAPHDLIKSLAQGNEGDAALQVTRSVFKVFEENEKLTTLFSRHMYEHHLPDAVKAIAPVCKIGAVCLISDLLNQAVYLSGKVKDDPPHDYTYYLSGNISEHGIKHDVIESLVGELVRSSKLLIEADPTCTRSVVLAIRKYSPKIFIRIGLHVLSLNPSGAPDLAQAWLTDRDLLEGTWCLTEYGALARAWFPSLPKSIQLEILACVDRAPDQYRGRFKELFEQREKRPPTPQEEQSRDETLVRDLLWHWREALPTERRESIERLGDPEAWRQRLYEAPKSPQETPELSTAPIDEIVAFLETWRPSSSEQRETITALAQDLRNAAMVRADLYSANAIRFAPLPPIYVRAILEGLSNASNNNNDLDWAGALELVEAVARPVYKHAPSSIEGDDPDWSWSQKAAIGLLASGLRRGAHAIPFVQADLVQQLVLELYRSAPRQPDTDNFEESYSSFPHFGAQATRRGAAVELAILLIFWRSKDEDNELGKRPREALQKLSNVRQLFEAELADRTSSGRIPRAIMGRYLNWLAFFGESWLRQHMPVLFPDNDIPLRDATWLAHLSADSGPMSGFASAMRACYVDEIKRLGQDNVARDKQHVDDRLAEYLVILYIKSAFPDDVFEQFWDSAPAGPRQHAIWFLGVQLELRPDQLPDDLRARARSYWERRLAAAKASQAPDRFRDEIGAIGQLFFRKGISDEWLMDQVLSMSHAGFAPSEPYSVLDRLALASSKFPDRAAETLTALVKNQRFDRRVYMSQSAGMRSIFTNGFATGSPATAAAVTEAINYLATLGDTGYLDLLPGP</sequence>